<name>M1PAN4_9CORY</name>
<dbReference type="InterPro" id="IPR014710">
    <property type="entry name" value="RmlC-like_jellyroll"/>
</dbReference>
<organism evidence="1 2">
    <name type="scientific">Corynebacterium halotolerans YIM 70093 = DSM 44683</name>
    <dbReference type="NCBI Taxonomy" id="1121362"/>
    <lineage>
        <taxon>Bacteria</taxon>
        <taxon>Bacillati</taxon>
        <taxon>Actinomycetota</taxon>
        <taxon>Actinomycetes</taxon>
        <taxon>Mycobacteriales</taxon>
        <taxon>Corynebacteriaceae</taxon>
        <taxon>Corynebacterium</taxon>
    </lineage>
</organism>
<dbReference type="OrthoDB" id="5190473at2"/>
<dbReference type="Proteomes" id="UP000011723">
    <property type="component" value="Chromosome"/>
</dbReference>
<dbReference type="eggNOG" id="COG1917">
    <property type="taxonomic scope" value="Bacteria"/>
</dbReference>
<gene>
    <name evidence="1" type="ORF">A605_13725</name>
</gene>
<evidence type="ECO:0000313" key="2">
    <source>
        <dbReference type="Proteomes" id="UP000011723"/>
    </source>
</evidence>
<dbReference type="STRING" id="1121362.A605_13725"/>
<dbReference type="PANTHER" id="PTHR37694:SF1">
    <property type="entry name" value="SLR8022 PROTEIN"/>
    <property type="match status" value="1"/>
</dbReference>
<dbReference type="KEGG" id="chn:A605_13725"/>
<dbReference type="HOGENOM" id="CLU_141675_0_0_11"/>
<keyword evidence="2" id="KW-1185">Reference proteome</keyword>
<reference evidence="1 2" key="1">
    <citation type="journal article" date="2012" name="Stand. Genomic Sci.">
        <title>Genome sequence of the halotolerant bacterium Corynebacterium halotolerans type strain YIM 70093(T) (= DSM 44683(T)).</title>
        <authorList>
            <person name="Ruckert C."/>
            <person name="Albersmeier A."/>
            <person name="Al-Dilaimi A."/>
            <person name="Niehaus K."/>
            <person name="Szczepanowski R."/>
            <person name="Kalinowski J."/>
        </authorList>
    </citation>
    <scope>NUCLEOTIDE SEQUENCE [LARGE SCALE GENOMIC DNA]</scope>
    <source>
        <strain evidence="1">YIM 70093</strain>
    </source>
</reference>
<sequence>MSIVEEKARQLLEQARENEHGRMAKLLINDGPLRQTVIALREGTELAEHNSPPAASLFLFRGNVKVTGQEETEVNEGELVTLTHYRHSVTALADSVFLLTTVTSIEGTGAHGADRG</sequence>
<dbReference type="Gene3D" id="2.60.120.10">
    <property type="entry name" value="Jelly Rolls"/>
    <property type="match status" value="1"/>
</dbReference>
<evidence type="ECO:0008006" key="3">
    <source>
        <dbReference type="Google" id="ProtNLM"/>
    </source>
</evidence>
<dbReference type="PATRIC" id="fig|1121362.3.peg.2791"/>
<evidence type="ECO:0000313" key="1">
    <source>
        <dbReference type="EMBL" id="AGF73741.1"/>
    </source>
</evidence>
<accession>M1PAN4</accession>
<dbReference type="EMBL" id="CP003697">
    <property type="protein sequence ID" value="AGF73741.1"/>
    <property type="molecule type" value="Genomic_DNA"/>
</dbReference>
<proteinExistence type="predicted"/>
<dbReference type="PANTHER" id="PTHR37694">
    <property type="entry name" value="SLR8022 PROTEIN"/>
    <property type="match status" value="1"/>
</dbReference>
<dbReference type="RefSeq" id="WP_015402155.1">
    <property type="nucleotide sequence ID" value="NC_020302.1"/>
</dbReference>
<dbReference type="AlphaFoldDB" id="M1PAN4"/>
<protein>
    <recommendedName>
        <fullName evidence="3">Cupin</fullName>
    </recommendedName>
</protein>